<dbReference type="Proteomes" id="UP000541444">
    <property type="component" value="Unassembled WGS sequence"/>
</dbReference>
<name>A0A7J7PBM9_9MAGN</name>
<dbReference type="EMBL" id="JACGCM010000032">
    <property type="protein sequence ID" value="KAF6176851.1"/>
    <property type="molecule type" value="Genomic_DNA"/>
</dbReference>
<protein>
    <recommendedName>
        <fullName evidence="2">Myb/SANT-like domain-containing protein</fullName>
    </recommendedName>
</protein>
<reference evidence="3 4" key="1">
    <citation type="journal article" date="2020" name="IScience">
        <title>Genome Sequencing of the Endangered Kingdonia uniflora (Circaeasteraceae, Ranunculales) Reveals Potential Mechanisms of Evolutionary Specialization.</title>
        <authorList>
            <person name="Sun Y."/>
            <person name="Deng T."/>
            <person name="Zhang A."/>
            <person name="Moore M.J."/>
            <person name="Landis J.B."/>
            <person name="Lin N."/>
            <person name="Zhang H."/>
            <person name="Zhang X."/>
            <person name="Huang J."/>
            <person name="Zhang X."/>
            <person name="Sun H."/>
            <person name="Wang H."/>
        </authorList>
    </citation>
    <scope>NUCLEOTIDE SEQUENCE [LARGE SCALE GENOMIC DNA]</scope>
    <source>
        <strain evidence="3">TB1705</strain>
        <tissue evidence="3">Leaf</tissue>
    </source>
</reference>
<feature type="domain" description="Myb/SANT-like" evidence="2">
    <location>
        <begin position="29"/>
        <end position="119"/>
    </location>
</feature>
<organism evidence="3 4">
    <name type="scientific">Kingdonia uniflora</name>
    <dbReference type="NCBI Taxonomy" id="39325"/>
    <lineage>
        <taxon>Eukaryota</taxon>
        <taxon>Viridiplantae</taxon>
        <taxon>Streptophyta</taxon>
        <taxon>Embryophyta</taxon>
        <taxon>Tracheophyta</taxon>
        <taxon>Spermatophyta</taxon>
        <taxon>Magnoliopsida</taxon>
        <taxon>Ranunculales</taxon>
        <taxon>Circaeasteraceae</taxon>
        <taxon>Kingdonia</taxon>
    </lineage>
</organism>
<proteinExistence type="predicted"/>
<dbReference type="OrthoDB" id="686198at2759"/>
<comment type="caution">
    <text evidence="3">The sequence shown here is derived from an EMBL/GenBank/DDBJ whole genome shotgun (WGS) entry which is preliminary data.</text>
</comment>
<sequence>MPPKNKKAQQEVTGDPSQDTPKQVKKLNSEMLHTFLALCKRELETTKDVGSGLSKDSWTKIREECNAKFHLTRRPKYFSNVWFYQIVKYNAWTWLLGRIENGFNAETRTFHLPPEEWDALIKFTPQLMTSVSQSESSRHSRKNKRKVKNTLDKLDELIEVIKIQGEEEELFTEHLEYAEFIGYVDVRLFAILDYVGLCYLKIRTSDYL</sequence>
<evidence type="ECO:0000313" key="3">
    <source>
        <dbReference type="EMBL" id="KAF6176851.1"/>
    </source>
</evidence>
<dbReference type="InterPro" id="IPR024752">
    <property type="entry name" value="Myb/SANT-like_dom"/>
</dbReference>
<feature type="compositionally biased region" description="Polar residues" evidence="1">
    <location>
        <begin position="10"/>
        <end position="21"/>
    </location>
</feature>
<gene>
    <name evidence="3" type="ORF">GIB67_026538</name>
</gene>
<evidence type="ECO:0000256" key="1">
    <source>
        <dbReference type="SAM" id="MobiDB-lite"/>
    </source>
</evidence>
<accession>A0A7J7PBM9</accession>
<feature type="region of interest" description="Disordered" evidence="1">
    <location>
        <begin position="1"/>
        <end position="22"/>
    </location>
</feature>
<evidence type="ECO:0000259" key="2">
    <source>
        <dbReference type="Pfam" id="PF12776"/>
    </source>
</evidence>
<evidence type="ECO:0000313" key="4">
    <source>
        <dbReference type="Proteomes" id="UP000541444"/>
    </source>
</evidence>
<keyword evidence="4" id="KW-1185">Reference proteome</keyword>
<dbReference type="Pfam" id="PF12776">
    <property type="entry name" value="Myb_DNA-bind_3"/>
    <property type="match status" value="1"/>
</dbReference>
<dbReference type="AlphaFoldDB" id="A0A7J7PBM9"/>